<protein>
    <recommendedName>
        <fullName evidence="2">histidine kinase</fullName>
        <ecNumber evidence="2">2.7.13.3</ecNumber>
    </recommendedName>
</protein>
<dbReference type="SUPFAM" id="SSF47384">
    <property type="entry name" value="Homodimeric domain of signal transducing histidine kinase"/>
    <property type="match status" value="1"/>
</dbReference>
<dbReference type="InterPro" id="IPR005467">
    <property type="entry name" value="His_kinase_dom"/>
</dbReference>
<dbReference type="SMART" id="SM00086">
    <property type="entry name" value="PAC"/>
    <property type="match status" value="5"/>
</dbReference>
<dbReference type="InterPro" id="IPR013655">
    <property type="entry name" value="PAS_fold_3"/>
</dbReference>
<keyword evidence="4" id="KW-0808">Transferase</keyword>
<dbReference type="Gene3D" id="1.10.287.130">
    <property type="match status" value="1"/>
</dbReference>
<dbReference type="PROSITE" id="PS50112">
    <property type="entry name" value="PAS"/>
    <property type="match status" value="3"/>
</dbReference>
<accession>A0A1I2TDC5</accession>
<dbReference type="FunFam" id="3.30.565.10:FF:000006">
    <property type="entry name" value="Sensor histidine kinase WalK"/>
    <property type="match status" value="1"/>
</dbReference>
<dbReference type="NCBIfam" id="TIGR00229">
    <property type="entry name" value="sensory_box"/>
    <property type="match status" value="4"/>
</dbReference>
<sequence>MAIKTESKTQENKSIQELKELIQAIEKIAKVGHWEVDLRTGKNHWSDEFFHILGLDPEKNTPSTELGLSCIHPEDRDRASEAYEASLKNGQAYKIQKRIIRPSGEIRHVISEGIVEKDQEGNFIKLFGIFKDITSEINLELEAIRKTKGLTSIFSTSKDLLVELDWEGKILNISNSCHKILGYEREKLIGTWMKNLVFPADLERTLQTSKKARDGEEVGEFENRYVHKSGKLVHLNWSITVDQENKLLFLVARDITEKIQKEDQTQEILDRLHRAQAIGNIGYWELNLDSHDIFWSDEIYNIWEISKDIQPNLELFEQTIHPEDKEEYVKHQSVALTGQITLDKSHRILLENGKIKHVHERGELHIDPISGKKMLRGTVQDITKQREIEIQLIQRNDFIESALENIPLGIAVNKISTGEATYINPAFSAIYGWPKSIFEDVNTFFKAIYPDPSYRTQMVKMITDDINSGDRDRMEWKEISITTEKGEKRIVSAKNIPLLDQDLMISTVIDDTDRYWAEQALKNSNERFHLATKAITDAIFDWNILGKKIFWGKGYHHLFGYPENMEYVNEGFWESCVHPEDLPHTMKTILEARKDPNVNKWEGEYRFKKVDGTYAFVKENTTIQRNELGEPIRIVGALQDITKDKLREEELLRKTQFIQTAAEATQSFLEAKNWETIMDKTLQLMGETIKADRAYFFRIFSNEAGELFARQDNEWTNGKVSKEIDNPDYKAIPIKDHPLLVKDMLQRKPFMILTKNAEGPTRLILEEQGIKSIIHIPIYANNRYIGHLGFDDCCEERIWSEDEKGYIQSIVTNLTFAMERKENLDRLADALETNINILESIGDAFYSVDRNFKITYWNNQAENLTHLKRDQVLGENLWKVLKDELNPVFKKNLNAALESQTPLSFESYEPWLNAWLEVSVYPRKKGLSVFIQDISERKKSEKEIAEFNERFTIISNASHDAIWDWNLVKKEHYWGVGFNRLLGGEVAGLQNDHSQWLKAIHPEDRDRVQKYLYEILDDPNQNFFESEYRIVNKDETIYVIDKGTVLRDEQGSALRMVGAIQDISHRKRYEESLKALNEKLLNTNHDLEISNRELEQFAYVASHDLQEPLRMISSFLGLIERKYDGVLDDKGKQYIRFAVDGAKRMRDIILDLLNFSRLRDNSEAKTWVSMPKILEEVTLLNKKSIRDTHTKITSQNLPVIHGHESALIQLLHNLVSNAIKYRKKGSVPEIHISVEEDRDFWSFRVQDNGIGIEDVYLEKIFIIFQRLHLKEQYPGSGIGLAICKKIVEMHGGKIWVKSNLGVGSTFCFTIKKLGEVDE</sequence>
<dbReference type="PANTHER" id="PTHR43304:SF1">
    <property type="entry name" value="PAC DOMAIN-CONTAINING PROTEIN"/>
    <property type="match status" value="1"/>
</dbReference>
<gene>
    <name evidence="10" type="ORF">SAMN04487988_105266</name>
</gene>
<dbReference type="SUPFAM" id="SSF55781">
    <property type="entry name" value="GAF domain-like"/>
    <property type="match status" value="1"/>
</dbReference>
<dbReference type="CDD" id="cd00130">
    <property type="entry name" value="PAS"/>
    <property type="match status" value="5"/>
</dbReference>
<dbReference type="Gene3D" id="3.30.450.40">
    <property type="match status" value="1"/>
</dbReference>
<evidence type="ECO:0000256" key="4">
    <source>
        <dbReference type="ARBA" id="ARBA00022679"/>
    </source>
</evidence>
<dbReference type="Pfam" id="PF08448">
    <property type="entry name" value="PAS_4"/>
    <property type="match status" value="1"/>
</dbReference>
<dbReference type="STRING" id="435880.SAMN04487988_105266"/>
<keyword evidence="6" id="KW-0175">Coiled coil</keyword>
<dbReference type="Pfam" id="PF08447">
    <property type="entry name" value="PAS_3"/>
    <property type="match status" value="5"/>
</dbReference>
<feature type="domain" description="Histidine kinase" evidence="7">
    <location>
        <begin position="1100"/>
        <end position="1314"/>
    </location>
</feature>
<evidence type="ECO:0000256" key="2">
    <source>
        <dbReference type="ARBA" id="ARBA00012438"/>
    </source>
</evidence>
<feature type="coiled-coil region" evidence="6">
    <location>
        <begin position="1066"/>
        <end position="1093"/>
    </location>
</feature>
<dbReference type="InterPro" id="IPR035965">
    <property type="entry name" value="PAS-like_dom_sf"/>
</dbReference>
<keyword evidence="11" id="KW-1185">Reference proteome</keyword>
<comment type="catalytic activity">
    <reaction evidence="1">
        <text>ATP + protein L-histidine = ADP + protein N-phospho-L-histidine.</text>
        <dbReference type="EC" id="2.7.13.3"/>
    </reaction>
</comment>
<dbReference type="Pfam" id="PF13188">
    <property type="entry name" value="PAS_8"/>
    <property type="match status" value="1"/>
</dbReference>
<dbReference type="Pfam" id="PF02518">
    <property type="entry name" value="HATPase_c"/>
    <property type="match status" value="1"/>
</dbReference>
<dbReference type="InterPro" id="IPR003594">
    <property type="entry name" value="HATPase_dom"/>
</dbReference>
<dbReference type="InterPro" id="IPR000014">
    <property type="entry name" value="PAS"/>
</dbReference>
<dbReference type="SMART" id="SM00091">
    <property type="entry name" value="PAS"/>
    <property type="match status" value="6"/>
</dbReference>
<feature type="domain" description="PAS" evidence="8">
    <location>
        <begin position="17"/>
        <end position="90"/>
    </location>
</feature>
<dbReference type="EMBL" id="FOPC01000005">
    <property type="protein sequence ID" value="SFG61327.1"/>
    <property type="molecule type" value="Genomic_DNA"/>
</dbReference>
<dbReference type="PRINTS" id="PR00344">
    <property type="entry name" value="BCTRLSENSOR"/>
</dbReference>
<dbReference type="CDD" id="cd00082">
    <property type="entry name" value="HisKA"/>
    <property type="match status" value="1"/>
</dbReference>
<dbReference type="SMART" id="SM00388">
    <property type="entry name" value="HisKA"/>
    <property type="match status" value="1"/>
</dbReference>
<feature type="coiled-coil region" evidence="6">
    <location>
        <begin position="814"/>
        <end position="841"/>
    </location>
</feature>
<dbReference type="PROSITE" id="PS50113">
    <property type="entry name" value="PAC"/>
    <property type="match status" value="3"/>
</dbReference>
<dbReference type="InterPro" id="IPR003661">
    <property type="entry name" value="HisK_dim/P_dom"/>
</dbReference>
<reference evidence="11" key="1">
    <citation type="submission" date="2016-10" db="EMBL/GenBank/DDBJ databases">
        <authorList>
            <person name="Varghese N."/>
            <person name="Submissions S."/>
        </authorList>
    </citation>
    <scope>NUCLEOTIDE SEQUENCE [LARGE SCALE GENOMIC DNA]</scope>
    <source>
        <strain evidence="11">DSM 19315</strain>
    </source>
</reference>
<feature type="domain" description="PAC" evidence="9">
    <location>
        <begin position="601"/>
        <end position="653"/>
    </location>
</feature>
<dbReference type="RefSeq" id="WP_092790940.1">
    <property type="nucleotide sequence ID" value="NZ_FOPC01000005.1"/>
</dbReference>
<dbReference type="SMART" id="SM00387">
    <property type="entry name" value="HATPase_c"/>
    <property type="match status" value="1"/>
</dbReference>
<dbReference type="EC" id="2.7.13.3" evidence="2"/>
<keyword evidence="5" id="KW-0418">Kinase</keyword>
<proteinExistence type="predicted"/>
<evidence type="ECO:0000256" key="5">
    <source>
        <dbReference type="ARBA" id="ARBA00022777"/>
    </source>
</evidence>
<evidence type="ECO:0000256" key="1">
    <source>
        <dbReference type="ARBA" id="ARBA00000085"/>
    </source>
</evidence>
<keyword evidence="3" id="KW-0597">Phosphoprotein</keyword>
<dbReference type="Gene3D" id="2.10.70.100">
    <property type="match status" value="2"/>
</dbReference>
<evidence type="ECO:0000313" key="11">
    <source>
        <dbReference type="Proteomes" id="UP000199642"/>
    </source>
</evidence>
<name>A0A1I2TDC5_9BACT</name>
<evidence type="ECO:0000256" key="6">
    <source>
        <dbReference type="SAM" id="Coils"/>
    </source>
</evidence>
<feature type="domain" description="PAC" evidence="9">
    <location>
        <begin position="93"/>
        <end position="145"/>
    </location>
</feature>
<dbReference type="SMART" id="SM00065">
    <property type="entry name" value="GAF"/>
    <property type="match status" value="1"/>
</dbReference>
<evidence type="ECO:0000259" key="7">
    <source>
        <dbReference type="PROSITE" id="PS50109"/>
    </source>
</evidence>
<evidence type="ECO:0000313" key="10">
    <source>
        <dbReference type="EMBL" id="SFG61327.1"/>
    </source>
</evidence>
<evidence type="ECO:0000259" key="8">
    <source>
        <dbReference type="PROSITE" id="PS50112"/>
    </source>
</evidence>
<dbReference type="InterPro" id="IPR004358">
    <property type="entry name" value="Sig_transdc_His_kin-like_C"/>
</dbReference>
<evidence type="ECO:0000259" key="9">
    <source>
        <dbReference type="PROSITE" id="PS50113"/>
    </source>
</evidence>
<feature type="domain" description="PAC" evidence="9">
    <location>
        <begin position="1024"/>
        <end position="1075"/>
    </location>
</feature>
<evidence type="ECO:0000256" key="3">
    <source>
        <dbReference type="ARBA" id="ARBA00022553"/>
    </source>
</evidence>
<dbReference type="Gene3D" id="3.30.450.20">
    <property type="entry name" value="PAS domain"/>
    <property type="match status" value="7"/>
</dbReference>
<dbReference type="SUPFAM" id="SSF55874">
    <property type="entry name" value="ATPase domain of HSP90 chaperone/DNA topoisomerase II/histidine kinase"/>
    <property type="match status" value="1"/>
</dbReference>
<dbReference type="InterPro" id="IPR052162">
    <property type="entry name" value="Sensor_kinase/Photoreceptor"/>
</dbReference>
<dbReference type="Proteomes" id="UP000199642">
    <property type="component" value="Unassembled WGS sequence"/>
</dbReference>
<dbReference type="PANTHER" id="PTHR43304">
    <property type="entry name" value="PHYTOCHROME-LIKE PROTEIN CPH1"/>
    <property type="match status" value="1"/>
</dbReference>
<dbReference type="InterPro" id="IPR036890">
    <property type="entry name" value="HATPase_C_sf"/>
</dbReference>
<dbReference type="InterPro" id="IPR003018">
    <property type="entry name" value="GAF"/>
</dbReference>
<organism evidence="10 11">
    <name type="scientific">Algoriphagus hitonicola</name>
    <dbReference type="NCBI Taxonomy" id="435880"/>
    <lineage>
        <taxon>Bacteria</taxon>
        <taxon>Pseudomonadati</taxon>
        <taxon>Bacteroidota</taxon>
        <taxon>Cytophagia</taxon>
        <taxon>Cytophagales</taxon>
        <taxon>Cyclobacteriaceae</taxon>
        <taxon>Algoriphagus</taxon>
    </lineage>
</organism>
<dbReference type="InterPro" id="IPR000700">
    <property type="entry name" value="PAS-assoc_C"/>
</dbReference>
<feature type="domain" description="PAS" evidence="8">
    <location>
        <begin position="830"/>
        <end position="900"/>
    </location>
</feature>
<feature type="domain" description="PAS" evidence="8">
    <location>
        <begin position="146"/>
        <end position="216"/>
    </location>
</feature>
<dbReference type="SUPFAM" id="SSF55785">
    <property type="entry name" value="PYP-like sensor domain (PAS domain)"/>
    <property type="match status" value="7"/>
</dbReference>
<dbReference type="InterPro" id="IPR036097">
    <property type="entry name" value="HisK_dim/P_sf"/>
</dbReference>
<dbReference type="InterPro" id="IPR001610">
    <property type="entry name" value="PAC"/>
</dbReference>
<dbReference type="PROSITE" id="PS50109">
    <property type="entry name" value="HIS_KIN"/>
    <property type="match status" value="1"/>
</dbReference>
<dbReference type="Gene3D" id="3.30.565.10">
    <property type="entry name" value="Histidine kinase-like ATPase, C-terminal domain"/>
    <property type="match status" value="1"/>
</dbReference>
<dbReference type="InterPro" id="IPR029016">
    <property type="entry name" value="GAF-like_dom_sf"/>
</dbReference>
<dbReference type="Pfam" id="PF01590">
    <property type="entry name" value="GAF"/>
    <property type="match status" value="1"/>
</dbReference>
<dbReference type="GO" id="GO:0000155">
    <property type="term" value="F:phosphorelay sensor kinase activity"/>
    <property type="evidence" value="ECO:0007669"/>
    <property type="project" value="InterPro"/>
</dbReference>
<dbReference type="InterPro" id="IPR013656">
    <property type="entry name" value="PAS_4"/>
</dbReference>
<dbReference type="Pfam" id="PF00512">
    <property type="entry name" value="HisKA"/>
    <property type="match status" value="1"/>
</dbReference>
<dbReference type="OrthoDB" id="905895at2"/>